<protein>
    <submittedName>
        <fullName evidence="1">Uncharacterized protein</fullName>
    </submittedName>
</protein>
<name>R0KKS0_ANAPL</name>
<evidence type="ECO:0000313" key="2">
    <source>
        <dbReference type="Proteomes" id="UP000296049"/>
    </source>
</evidence>
<reference evidence="2" key="1">
    <citation type="journal article" date="2013" name="Nat. Genet.">
        <title>The duck genome and transcriptome provide insight into an avian influenza virus reservoir species.</title>
        <authorList>
            <person name="Huang Y."/>
            <person name="Li Y."/>
            <person name="Burt D.W."/>
            <person name="Chen H."/>
            <person name="Zhang Y."/>
            <person name="Qian W."/>
            <person name="Kim H."/>
            <person name="Gan S."/>
            <person name="Zhao Y."/>
            <person name="Li J."/>
            <person name="Yi K."/>
            <person name="Feng H."/>
            <person name="Zhu P."/>
            <person name="Li B."/>
            <person name="Liu Q."/>
            <person name="Fairley S."/>
            <person name="Magor K.E."/>
            <person name="Du Z."/>
            <person name="Hu X."/>
            <person name="Goodman L."/>
            <person name="Tafer H."/>
            <person name="Vignal A."/>
            <person name="Lee T."/>
            <person name="Kim K.W."/>
            <person name="Sheng Z."/>
            <person name="An Y."/>
            <person name="Searle S."/>
            <person name="Herrero J."/>
            <person name="Groenen M.A."/>
            <person name="Crooijmans R.P."/>
            <person name="Faraut T."/>
            <person name="Cai Q."/>
            <person name="Webster R.G."/>
            <person name="Aldridge J.R."/>
            <person name="Warren W.C."/>
            <person name="Bartschat S."/>
            <person name="Kehr S."/>
            <person name="Marz M."/>
            <person name="Stadler P.F."/>
            <person name="Smith J."/>
            <person name="Kraus R.H."/>
            <person name="Zhao Y."/>
            <person name="Ren L."/>
            <person name="Fei J."/>
            <person name="Morisson M."/>
            <person name="Kaiser P."/>
            <person name="Griffin D.K."/>
            <person name="Rao M."/>
            <person name="Pitel F."/>
            <person name="Wang J."/>
            <person name="Li N."/>
        </authorList>
    </citation>
    <scope>NUCLEOTIDE SEQUENCE [LARGE SCALE GENOMIC DNA]</scope>
</reference>
<dbReference type="AlphaFoldDB" id="R0KKS0"/>
<sequence length="294" mass="32493">MAGEDGEWSVGEYFPESLSLEKGTCAKQAVGQSCGALSTEAIGTLMKSAADKNIIVSEIFQQLQNEEGIICESPIRDHINVSFPRVGQSAVQPNTSKHCSIQNGSPHNGDHKDARFKANLIWRVAPEEQFGPFVLRSEIESCKAQCSLQLQMFLQLDGLETSLSRNTDSIFREEDAGAKSDKLAQDMRCPMLQNFKENLTCKDEQLLEQQMLKRKMLLRAAAAALQLPLLVPGVALAADVEPAAAAHHVYEEKDYRKVRFVGRQKEVTPTTFPQGRGSSTSFKYLVSSTTKIQK</sequence>
<gene>
    <name evidence="1" type="ORF">Anapl_18171</name>
</gene>
<dbReference type="EMBL" id="KB745541">
    <property type="protein sequence ID" value="EOA93763.1"/>
    <property type="molecule type" value="Genomic_DNA"/>
</dbReference>
<organism evidence="1 2">
    <name type="scientific">Anas platyrhynchos</name>
    <name type="common">Mallard</name>
    <name type="synonym">Anas boschas</name>
    <dbReference type="NCBI Taxonomy" id="8839"/>
    <lineage>
        <taxon>Eukaryota</taxon>
        <taxon>Metazoa</taxon>
        <taxon>Chordata</taxon>
        <taxon>Craniata</taxon>
        <taxon>Vertebrata</taxon>
        <taxon>Euteleostomi</taxon>
        <taxon>Archelosauria</taxon>
        <taxon>Archosauria</taxon>
        <taxon>Dinosauria</taxon>
        <taxon>Saurischia</taxon>
        <taxon>Theropoda</taxon>
        <taxon>Coelurosauria</taxon>
        <taxon>Aves</taxon>
        <taxon>Neognathae</taxon>
        <taxon>Galloanserae</taxon>
        <taxon>Anseriformes</taxon>
        <taxon>Anatidae</taxon>
        <taxon>Anatinae</taxon>
        <taxon>Anas</taxon>
    </lineage>
</organism>
<evidence type="ECO:0000313" key="1">
    <source>
        <dbReference type="EMBL" id="EOA93763.1"/>
    </source>
</evidence>
<proteinExistence type="predicted"/>
<accession>R0KKS0</accession>
<dbReference type="Proteomes" id="UP000296049">
    <property type="component" value="Unassembled WGS sequence"/>
</dbReference>
<keyword evidence="2" id="KW-1185">Reference proteome</keyword>